<dbReference type="EMBL" id="FUXL01000013">
    <property type="protein sequence ID" value="SKA31120.1"/>
    <property type="molecule type" value="Genomic_DNA"/>
</dbReference>
<keyword evidence="2" id="KW-1185">Reference proteome</keyword>
<evidence type="ECO:0000313" key="1">
    <source>
        <dbReference type="EMBL" id="SKA31120.1"/>
    </source>
</evidence>
<sequence>MMDLTGSDIQAFQEAHGLSDLALARAIGWPDSGRSKVWRWKLPEGHKDRLVPPPEIGLALAALAAGLEPWRSK</sequence>
<dbReference type="AlphaFoldDB" id="A0A1T4SS35"/>
<name>A0A1T4SS35_9HYPH</name>
<dbReference type="STRING" id="1365950.SAMN05428963_113120"/>
<reference evidence="2" key="1">
    <citation type="submission" date="2017-02" db="EMBL/GenBank/DDBJ databases">
        <authorList>
            <person name="Varghese N."/>
            <person name="Submissions S."/>
        </authorList>
    </citation>
    <scope>NUCLEOTIDE SEQUENCE [LARGE SCALE GENOMIC DNA]</scope>
    <source>
        <strain evidence="2">USBA 369</strain>
    </source>
</reference>
<protein>
    <submittedName>
        <fullName evidence="1">Uncharacterized protein</fullName>
    </submittedName>
</protein>
<organism evidence="1 2">
    <name type="scientific">Consotaella salsifontis</name>
    <dbReference type="NCBI Taxonomy" id="1365950"/>
    <lineage>
        <taxon>Bacteria</taxon>
        <taxon>Pseudomonadati</taxon>
        <taxon>Pseudomonadota</taxon>
        <taxon>Alphaproteobacteria</taxon>
        <taxon>Hyphomicrobiales</taxon>
        <taxon>Aurantimonadaceae</taxon>
        <taxon>Consotaella</taxon>
    </lineage>
</organism>
<dbReference type="Proteomes" id="UP000190135">
    <property type="component" value="Unassembled WGS sequence"/>
</dbReference>
<accession>A0A1T4SS35</accession>
<dbReference type="RefSeq" id="WP_131829947.1">
    <property type="nucleotide sequence ID" value="NZ_FUXL01000013.1"/>
</dbReference>
<proteinExistence type="predicted"/>
<evidence type="ECO:0000313" key="2">
    <source>
        <dbReference type="Proteomes" id="UP000190135"/>
    </source>
</evidence>
<gene>
    <name evidence="1" type="ORF">SAMN05428963_113120</name>
</gene>